<dbReference type="eggNOG" id="COG0318">
    <property type="taxonomic scope" value="Bacteria"/>
</dbReference>
<dbReference type="SUPFAM" id="SSF56801">
    <property type="entry name" value="Acetyl-CoA synthetase-like"/>
    <property type="match status" value="1"/>
</dbReference>
<dbReference type="InterPro" id="IPR042099">
    <property type="entry name" value="ANL_N_sf"/>
</dbReference>
<dbReference type="RefSeq" id="WP_020877913.1">
    <property type="nucleotide sequence ID" value="NZ_ATHJ01000095.1"/>
</dbReference>
<keyword evidence="6" id="KW-1185">Reference proteome</keyword>
<comment type="caution">
    <text evidence="5">The sequence shown here is derived from an EMBL/GenBank/DDBJ whole genome shotgun (WGS) entry which is preliminary data.</text>
</comment>
<dbReference type="PROSITE" id="PS00455">
    <property type="entry name" value="AMP_BINDING"/>
    <property type="match status" value="1"/>
</dbReference>
<dbReference type="InterPro" id="IPR050237">
    <property type="entry name" value="ATP-dep_AMP-bd_enzyme"/>
</dbReference>
<dbReference type="PATRIC" id="fig|1121405.3.peg.2897"/>
<dbReference type="Gene3D" id="3.40.50.12780">
    <property type="entry name" value="N-terminal domain of ligase-like"/>
    <property type="match status" value="1"/>
</dbReference>
<dbReference type="STRING" id="897.B2D07_12410"/>
<dbReference type="Gene3D" id="3.30.300.30">
    <property type="match status" value="1"/>
</dbReference>
<dbReference type="InterPro" id="IPR000873">
    <property type="entry name" value="AMP-dep_synth/lig_dom"/>
</dbReference>
<dbReference type="InterPro" id="IPR045851">
    <property type="entry name" value="AMP-bd_C_sf"/>
</dbReference>
<dbReference type="OrthoDB" id="5483897at2"/>
<evidence type="ECO:0000313" key="5">
    <source>
        <dbReference type="EMBL" id="EPR38637.1"/>
    </source>
</evidence>
<evidence type="ECO:0000259" key="3">
    <source>
        <dbReference type="Pfam" id="PF00501"/>
    </source>
</evidence>
<protein>
    <submittedName>
        <fullName evidence="5">AMP-dependent synthetase and ligase</fullName>
    </submittedName>
</protein>
<gene>
    <name evidence="5" type="ORF">dsmv_2845</name>
</gene>
<dbReference type="Pfam" id="PF00501">
    <property type="entry name" value="AMP-binding"/>
    <property type="match status" value="1"/>
</dbReference>
<accession>S7TN83</accession>
<dbReference type="EMBL" id="ATHJ01000095">
    <property type="protein sequence ID" value="EPR38637.1"/>
    <property type="molecule type" value="Genomic_DNA"/>
</dbReference>
<evidence type="ECO:0000256" key="1">
    <source>
        <dbReference type="ARBA" id="ARBA00006432"/>
    </source>
</evidence>
<dbReference type="AlphaFoldDB" id="S7TN83"/>
<dbReference type="PANTHER" id="PTHR43767">
    <property type="entry name" value="LONG-CHAIN-FATTY-ACID--COA LIGASE"/>
    <property type="match status" value="1"/>
</dbReference>
<dbReference type="InterPro" id="IPR025110">
    <property type="entry name" value="AMP-bd_C"/>
</dbReference>
<name>S7TN83_DESML</name>
<dbReference type="Proteomes" id="UP000014977">
    <property type="component" value="Unassembled WGS sequence"/>
</dbReference>
<comment type="similarity">
    <text evidence="1">Belongs to the ATP-dependent AMP-binding enzyme family.</text>
</comment>
<reference evidence="5 6" key="1">
    <citation type="journal article" date="2013" name="Genome Announc.">
        <title>Draft genome sequences for three mercury-methylating, sulfate-reducing bacteria.</title>
        <authorList>
            <person name="Brown S.D."/>
            <person name="Hurt R.A.Jr."/>
            <person name="Gilmour C.C."/>
            <person name="Elias D.A."/>
        </authorList>
    </citation>
    <scope>NUCLEOTIDE SEQUENCE [LARGE SCALE GENOMIC DNA]</scope>
    <source>
        <strain evidence="5 6">DSM 2059</strain>
    </source>
</reference>
<dbReference type="GO" id="GO:0016878">
    <property type="term" value="F:acid-thiol ligase activity"/>
    <property type="evidence" value="ECO:0007669"/>
    <property type="project" value="UniProtKB-ARBA"/>
</dbReference>
<keyword evidence="2 5" id="KW-0436">Ligase</keyword>
<dbReference type="Pfam" id="PF13193">
    <property type="entry name" value="AMP-binding_C"/>
    <property type="match status" value="1"/>
</dbReference>
<proteinExistence type="inferred from homology"/>
<feature type="domain" description="AMP-dependent synthetase/ligase" evidence="3">
    <location>
        <begin position="11"/>
        <end position="376"/>
    </location>
</feature>
<evidence type="ECO:0000313" key="6">
    <source>
        <dbReference type="Proteomes" id="UP000014977"/>
    </source>
</evidence>
<evidence type="ECO:0000256" key="2">
    <source>
        <dbReference type="ARBA" id="ARBA00022598"/>
    </source>
</evidence>
<feature type="domain" description="AMP-binding enzyme C-terminal" evidence="4">
    <location>
        <begin position="426"/>
        <end position="506"/>
    </location>
</feature>
<dbReference type="FunFam" id="3.30.300.30:FF:000008">
    <property type="entry name" value="2,3-dihydroxybenzoate-AMP ligase"/>
    <property type="match status" value="1"/>
</dbReference>
<sequence length="518" mass="58662">MAHWMNLGQHFKVNAKKYANKLVLKDQTRSFTYAETNRRVNRLAHCLMDLGLSKGDKVAVFMDNCIEIIEVYLATAKTGIIIVPINFRLVGREVEYIVNNSDAKAMIVEAQFAEIIDPIKKNLEKIAPQNYVIVGGESAGYLEYERFISGRPDKEPDVSVKPEDTWILIYTSGTTGKPKGVIRSHESHIAYYLINGLEMGFNDRDYCLNIMPLCHINSTFYTFIFLYLGGSVYVHPALSFKAPELLKIVEEEKITFISLIPTHYNLILNVDEGNRRRDVSSIRKLLCSSAPVRQKMKRAIMTFFPNAELYEGYGSTEAGCVTVLKPEDQISRAGSIGQETLGTDFVKILDFEGNEVATGEVGEIFSRGPMLFDEYYKLPEKTLESFKNGWFSAGDLGRKDEDGYYYIVDRKNNMIITGGENVYPSEVEEVVGSHECVFDCACIGLPDEKWGEKIVAVVALKDGVDEKDINEKDIQDCCRVKLASYKRPKEIIFIKSDEMPRTPTGKILHRKLKDRYLA</sequence>
<dbReference type="InterPro" id="IPR020845">
    <property type="entry name" value="AMP-binding_CS"/>
</dbReference>
<evidence type="ECO:0000259" key="4">
    <source>
        <dbReference type="Pfam" id="PF13193"/>
    </source>
</evidence>
<organism evidence="5 6">
    <name type="scientific">Desulfococcus multivorans DSM 2059</name>
    <dbReference type="NCBI Taxonomy" id="1121405"/>
    <lineage>
        <taxon>Bacteria</taxon>
        <taxon>Pseudomonadati</taxon>
        <taxon>Thermodesulfobacteriota</taxon>
        <taxon>Desulfobacteria</taxon>
        <taxon>Desulfobacterales</taxon>
        <taxon>Desulfococcaceae</taxon>
        <taxon>Desulfococcus</taxon>
    </lineage>
</organism>
<dbReference type="PANTHER" id="PTHR43767:SF1">
    <property type="entry name" value="NONRIBOSOMAL PEPTIDE SYNTHASE PES1 (EUROFUNG)-RELATED"/>
    <property type="match status" value="1"/>
</dbReference>